<dbReference type="Proteomes" id="UP000183794">
    <property type="component" value="Unassembled WGS sequence"/>
</dbReference>
<name>A0A090IGP3_9GAMM</name>
<dbReference type="HOGENOM" id="CLU_091107_1_0_6"/>
<dbReference type="KEGG" id="mvs:MVIS_1013"/>
<dbReference type="AlphaFoldDB" id="A0A090IGP3"/>
<keyword evidence="3" id="KW-1185">Reference proteome</keyword>
<evidence type="ECO:0000313" key="2">
    <source>
        <dbReference type="EMBL" id="SGZ17644.1"/>
    </source>
</evidence>
<dbReference type="Proteomes" id="UP000182660">
    <property type="component" value="Unassembled WGS sequence"/>
</dbReference>
<dbReference type="PANTHER" id="PTHR12475:SF4">
    <property type="entry name" value="PROTEIN THEM6"/>
    <property type="match status" value="1"/>
</dbReference>
<dbReference type="SUPFAM" id="SSF54637">
    <property type="entry name" value="Thioesterase/thiol ester dehydrase-isomerase"/>
    <property type="match status" value="1"/>
</dbReference>
<dbReference type="GeneID" id="61298285"/>
<evidence type="ECO:0000313" key="1">
    <source>
        <dbReference type="EMBL" id="SGY84803.1"/>
    </source>
</evidence>
<gene>
    <name evidence="1" type="ORF">MT2528_0726</name>
    <name evidence="2" type="ORF">NVI5450_4552</name>
</gene>
<evidence type="ECO:0000313" key="3">
    <source>
        <dbReference type="Proteomes" id="UP000182660"/>
    </source>
</evidence>
<dbReference type="EMBL" id="FPLD01000131">
    <property type="protein sequence ID" value="SGZ17644.1"/>
    <property type="molecule type" value="Genomic_DNA"/>
</dbReference>
<organism evidence="2 4">
    <name type="scientific">Moritella viscosa</name>
    <dbReference type="NCBI Taxonomy" id="80854"/>
    <lineage>
        <taxon>Bacteria</taxon>
        <taxon>Pseudomonadati</taxon>
        <taxon>Pseudomonadota</taxon>
        <taxon>Gammaproteobacteria</taxon>
        <taxon>Alteromonadales</taxon>
        <taxon>Moritellaceae</taxon>
        <taxon>Moritella</taxon>
    </lineage>
</organism>
<dbReference type="STRING" id="80854.MVIS_1013"/>
<protein>
    <recommendedName>
        <fullName evidence="5">Thioesterase</fullName>
    </recommendedName>
</protein>
<dbReference type="RefSeq" id="WP_045109399.1">
    <property type="nucleotide sequence ID" value="NZ_CAWQZC010000047.1"/>
</dbReference>
<dbReference type="OrthoDB" id="3727779at2"/>
<dbReference type="InterPro" id="IPR029069">
    <property type="entry name" value="HotDog_dom_sf"/>
</dbReference>
<accession>A0A090IGP3</accession>
<evidence type="ECO:0000313" key="4">
    <source>
        <dbReference type="Proteomes" id="UP000183794"/>
    </source>
</evidence>
<proteinExistence type="predicted"/>
<evidence type="ECO:0008006" key="5">
    <source>
        <dbReference type="Google" id="ProtNLM"/>
    </source>
</evidence>
<dbReference type="PATRIC" id="fig|80854.5.peg.1073"/>
<dbReference type="InterPro" id="IPR051490">
    <property type="entry name" value="THEM6_lcsJ_thioesterase"/>
</dbReference>
<reference evidence="1 3" key="2">
    <citation type="submission" date="2016-11" db="EMBL/GenBank/DDBJ databases">
        <authorList>
            <person name="Klemetsen T."/>
        </authorList>
    </citation>
    <scope>NUCLEOTIDE SEQUENCE [LARGE SCALE GENOMIC DNA]</scope>
    <source>
        <strain evidence="1">MT 2528</strain>
    </source>
</reference>
<dbReference type="PANTHER" id="PTHR12475">
    <property type="match status" value="1"/>
</dbReference>
<sequence>MNLFFRMLMIIFSARKQDAVALVNKRSDGFRVWLHDLGWRDHLPNYRVFSFMELGRFGIWHSSRLALSGRYGLRMIAAQDFIYLKPIRPFQAFTMTTEILSCDEKYFYYQHQFFCNAKLVAIGLVKEVALKSGKPVTPQSLLTADAELNGLVIKKAENTELHPIVESWLTMQKAIKENS</sequence>
<dbReference type="Pfam" id="PF13279">
    <property type="entry name" value="4HBT_2"/>
    <property type="match status" value="1"/>
</dbReference>
<dbReference type="EMBL" id="FPLJ01000021">
    <property type="protein sequence ID" value="SGY84803.1"/>
    <property type="molecule type" value="Genomic_DNA"/>
</dbReference>
<dbReference type="Gene3D" id="3.10.129.10">
    <property type="entry name" value="Hotdog Thioesterase"/>
    <property type="match status" value="1"/>
</dbReference>
<reference evidence="2 4" key="1">
    <citation type="submission" date="2016-11" db="EMBL/GenBank/DDBJ databases">
        <authorList>
            <person name="Jaros S."/>
            <person name="Januszkiewicz K."/>
            <person name="Wedrychowicz H."/>
        </authorList>
    </citation>
    <scope>NUCLEOTIDE SEQUENCE [LARGE SCALE GENOMIC DNA]</scope>
    <source>
        <strain evidence="2">NVI 5450</strain>
    </source>
</reference>